<gene>
    <name evidence="2" type="ORF">KP509_26G065100</name>
</gene>
<evidence type="ECO:0000313" key="3">
    <source>
        <dbReference type="Proteomes" id="UP000825935"/>
    </source>
</evidence>
<comment type="caution">
    <text evidence="2">The sequence shown here is derived from an EMBL/GenBank/DDBJ whole genome shotgun (WGS) entry which is preliminary data.</text>
</comment>
<dbReference type="OrthoDB" id="843671at2759"/>
<feature type="compositionally biased region" description="Acidic residues" evidence="1">
    <location>
        <begin position="134"/>
        <end position="144"/>
    </location>
</feature>
<feature type="region of interest" description="Disordered" evidence="1">
    <location>
        <begin position="120"/>
        <end position="145"/>
    </location>
</feature>
<name>A0A8T2RNF6_CERRI</name>
<dbReference type="PANTHER" id="PTHR33052">
    <property type="entry name" value="DUF4228 DOMAIN PROTEIN-RELATED"/>
    <property type="match status" value="1"/>
</dbReference>
<proteinExistence type="predicted"/>
<dbReference type="Pfam" id="PF14009">
    <property type="entry name" value="PADRE"/>
    <property type="match status" value="1"/>
</dbReference>
<keyword evidence="3" id="KW-1185">Reference proteome</keyword>
<dbReference type="AlphaFoldDB" id="A0A8T2RNF6"/>
<dbReference type="InterPro" id="IPR025322">
    <property type="entry name" value="PADRE_dom"/>
</dbReference>
<dbReference type="Proteomes" id="UP000825935">
    <property type="component" value="Chromosome 26"/>
</dbReference>
<evidence type="ECO:0000313" key="2">
    <source>
        <dbReference type="EMBL" id="KAH7297314.1"/>
    </source>
</evidence>
<accession>A0A8T2RNF6</accession>
<evidence type="ECO:0000256" key="1">
    <source>
        <dbReference type="SAM" id="MobiDB-lite"/>
    </source>
</evidence>
<protein>
    <submittedName>
        <fullName evidence="2">Uncharacterized protein</fullName>
    </submittedName>
</protein>
<organism evidence="2 3">
    <name type="scientific">Ceratopteris richardii</name>
    <name type="common">Triangle waterfern</name>
    <dbReference type="NCBI Taxonomy" id="49495"/>
    <lineage>
        <taxon>Eukaryota</taxon>
        <taxon>Viridiplantae</taxon>
        <taxon>Streptophyta</taxon>
        <taxon>Embryophyta</taxon>
        <taxon>Tracheophyta</taxon>
        <taxon>Polypodiopsida</taxon>
        <taxon>Polypodiidae</taxon>
        <taxon>Polypodiales</taxon>
        <taxon>Pteridineae</taxon>
        <taxon>Pteridaceae</taxon>
        <taxon>Parkerioideae</taxon>
        <taxon>Ceratopteris</taxon>
    </lineage>
</organism>
<dbReference type="EMBL" id="CM035431">
    <property type="protein sequence ID" value="KAH7297314.1"/>
    <property type="molecule type" value="Genomic_DNA"/>
</dbReference>
<reference evidence="2" key="1">
    <citation type="submission" date="2021-08" db="EMBL/GenBank/DDBJ databases">
        <title>WGS assembly of Ceratopteris richardii.</title>
        <authorList>
            <person name="Marchant D.B."/>
            <person name="Chen G."/>
            <person name="Jenkins J."/>
            <person name="Shu S."/>
            <person name="Leebens-Mack J."/>
            <person name="Grimwood J."/>
            <person name="Schmutz J."/>
            <person name="Soltis P."/>
            <person name="Soltis D."/>
            <person name="Chen Z.-H."/>
        </authorList>
    </citation>
    <scope>NUCLEOTIDE SEQUENCE</scope>
    <source>
        <strain evidence="2">Whitten #5841</strain>
        <tissue evidence="2">Leaf</tissue>
    </source>
</reference>
<sequence length="215" mass="24164">MGNCGLGGHMRFNKQVVKLVHYNGLVEEFYRPVRAGELLVDYPAHFICDATELLHPLDNFVGGTCLSEEDEMAIGEVYFLLPKRMLYEPPTEKDIAELIAKASMPRKESYKSSTLVPLPALPAKHGGYGHKDDEDNGDDEEEEDDHRAFVRRVLAEVKLELEKRAAADPLLERQLSNNAELKSAFASHMLARTCSRLWRPPLDTIDEDASNSLIV</sequence>